<gene>
    <name evidence="1" type="ORF">A11S_851</name>
</gene>
<reference evidence="1 2" key="1">
    <citation type="journal article" date="2013" name="ISME J.">
        <title>By their genes ye shall know them: genomic signatures of predatory bacteria.</title>
        <authorList>
            <person name="Pasternak Z."/>
            <person name="Pietrokovski S."/>
            <person name="Rotem O."/>
            <person name="Gophna U."/>
            <person name="Lurie-Weinberger M.N."/>
            <person name="Jurkevitch E."/>
        </authorList>
    </citation>
    <scope>NUCLEOTIDE SEQUENCE [LARGE SCALE GENOMIC DNA]</scope>
    <source>
        <strain evidence="1">EPB</strain>
    </source>
</reference>
<dbReference type="InterPro" id="IPR036527">
    <property type="entry name" value="SCP2_sterol-bd_dom_sf"/>
</dbReference>
<dbReference type="STRING" id="349215.A11S_851"/>
<sequence length="69" mass="7679">MIDGRYDGDALFFSRDIYIEGDTEAVVCLRNALDDIDGNIADYVAHFFGKPGKKILNIARKVTPHAHPT</sequence>
<dbReference type="KEGG" id="man:A11S_851"/>
<dbReference type="HOGENOM" id="CLU_2771217_0_0_5"/>
<dbReference type="SUPFAM" id="SSF55718">
    <property type="entry name" value="SCP-like"/>
    <property type="match status" value="1"/>
</dbReference>
<evidence type="ECO:0000313" key="2">
    <source>
        <dbReference type="Proteomes" id="UP000011932"/>
    </source>
</evidence>
<dbReference type="EMBL" id="CP003538">
    <property type="protein sequence ID" value="AGH97674.1"/>
    <property type="molecule type" value="Genomic_DNA"/>
</dbReference>
<protein>
    <submittedName>
        <fullName evidence="1">Uncharacterized protein</fullName>
    </submittedName>
</protein>
<evidence type="ECO:0000313" key="1">
    <source>
        <dbReference type="EMBL" id="AGH97674.1"/>
    </source>
</evidence>
<proteinExistence type="predicted"/>
<accession>M4VWU9</accession>
<organism evidence="1 2">
    <name type="scientific">Micavibrio aeruginosavorus EPB</name>
    <dbReference type="NCBI Taxonomy" id="349215"/>
    <lineage>
        <taxon>Bacteria</taxon>
        <taxon>Pseudomonadati</taxon>
        <taxon>Bdellovibrionota</taxon>
        <taxon>Bdellovibrionia</taxon>
        <taxon>Bdellovibrionales</taxon>
        <taxon>Pseudobdellovibrionaceae</taxon>
        <taxon>Micavibrio</taxon>
    </lineage>
</organism>
<name>M4VWU9_9BACT</name>
<dbReference type="AlphaFoldDB" id="M4VWU9"/>
<dbReference type="Proteomes" id="UP000011932">
    <property type="component" value="Chromosome"/>
</dbReference>